<reference evidence="1" key="2">
    <citation type="submission" date="2010-07" db="EMBL/GenBank/DDBJ databases">
        <authorList>
            <consortium name="The Broad Institute Genome Sequencing Platform"/>
            <consortium name="Broad Institute Genome Sequencing Center for Infectious Disease"/>
            <person name="Ma L.-J."/>
            <person name="Dead R."/>
            <person name="Young S."/>
            <person name="Zeng Q."/>
            <person name="Koehrsen M."/>
            <person name="Alvarado L."/>
            <person name="Berlin A."/>
            <person name="Chapman S.B."/>
            <person name="Chen Z."/>
            <person name="Freedman E."/>
            <person name="Gellesch M."/>
            <person name="Goldberg J."/>
            <person name="Griggs A."/>
            <person name="Gujja S."/>
            <person name="Heilman E.R."/>
            <person name="Heiman D."/>
            <person name="Hepburn T."/>
            <person name="Howarth C."/>
            <person name="Jen D."/>
            <person name="Larson L."/>
            <person name="Mehta T."/>
            <person name="Neiman D."/>
            <person name="Pearson M."/>
            <person name="Roberts A."/>
            <person name="Saif S."/>
            <person name="Shea T."/>
            <person name="Shenoy N."/>
            <person name="Sisk P."/>
            <person name="Stolte C."/>
            <person name="Sykes S."/>
            <person name="Walk T."/>
            <person name="White J."/>
            <person name="Yandava C."/>
            <person name="Haas B."/>
            <person name="Nusbaum C."/>
            <person name="Birren B."/>
        </authorList>
    </citation>
    <scope>NUCLEOTIDE SEQUENCE</scope>
    <source>
        <strain evidence="1">R3-111a-1</strain>
    </source>
</reference>
<dbReference type="OrthoDB" id="3690848at2759"/>
<evidence type="ECO:0008006" key="4">
    <source>
        <dbReference type="Google" id="ProtNLM"/>
    </source>
</evidence>
<accession>J3NQJ2</accession>
<sequence length="345" mass="38680">MVDEVNEKDLFHGVGLGRAMGTGHLPLRLVKLPVDDVSKVAVLSWRWDGDLEVRGSKNIAIAVHQAKKMGVRYLFIDLVSIDQCLSGDALMEQVVSFSSLYSTITVIAAYDKDGENRGRTMHRPWISSEVRQFLDSPAKTVYVTHKSTTLRSALLSPLFCGTLSQIRRGGFVKTILGILCDKIGMACVSDLKFIIPPYARILAAAYEKMSRNDYLLTAAILCRIHAPEGIFILWNIRAMNYNRCSFEEIGDVKDGYFSWTVYHIFLDQIQIGELRRGPIGGTYDLCYSFDALPHAEHVIFAALGMTDSAYGEFVAQAEIRRACLRTKAHKDEAKWRKPHVISVTL</sequence>
<dbReference type="VEuPathDB" id="FungiDB:GGTG_03548"/>
<dbReference type="EnsemblFungi" id="EJT78448">
    <property type="protein sequence ID" value="EJT78448"/>
    <property type="gene ID" value="GGTG_03548"/>
</dbReference>
<dbReference type="AlphaFoldDB" id="J3NQJ2"/>
<evidence type="ECO:0000313" key="1">
    <source>
        <dbReference type="EMBL" id="EJT78448.1"/>
    </source>
</evidence>
<dbReference type="RefSeq" id="XP_009219593.1">
    <property type="nucleotide sequence ID" value="XM_009221329.1"/>
</dbReference>
<dbReference type="eggNOG" id="ENOG502T6B9">
    <property type="taxonomic scope" value="Eukaryota"/>
</dbReference>
<dbReference type="EMBL" id="GL385396">
    <property type="protein sequence ID" value="EJT78448.1"/>
    <property type="molecule type" value="Genomic_DNA"/>
</dbReference>
<dbReference type="Proteomes" id="UP000006039">
    <property type="component" value="Unassembled WGS sequence"/>
</dbReference>
<evidence type="ECO:0000313" key="3">
    <source>
        <dbReference type="Proteomes" id="UP000006039"/>
    </source>
</evidence>
<proteinExistence type="predicted"/>
<reference evidence="2" key="5">
    <citation type="submission" date="2018-04" db="UniProtKB">
        <authorList>
            <consortium name="EnsemblFungi"/>
        </authorList>
    </citation>
    <scope>IDENTIFICATION</scope>
    <source>
        <strain evidence="2">R3-111a-1</strain>
    </source>
</reference>
<name>J3NQJ2_GAET3</name>
<dbReference type="HOGENOM" id="CLU_047033_0_0_1"/>
<reference evidence="3" key="1">
    <citation type="submission" date="2010-07" db="EMBL/GenBank/DDBJ databases">
        <title>The genome sequence of Gaeumannomyces graminis var. tritici strain R3-111a-1.</title>
        <authorList>
            <consortium name="The Broad Institute Genome Sequencing Platform"/>
            <person name="Ma L.-J."/>
            <person name="Dead R."/>
            <person name="Young S."/>
            <person name="Zeng Q."/>
            <person name="Koehrsen M."/>
            <person name="Alvarado L."/>
            <person name="Berlin A."/>
            <person name="Chapman S.B."/>
            <person name="Chen Z."/>
            <person name="Freedman E."/>
            <person name="Gellesch M."/>
            <person name="Goldberg J."/>
            <person name="Griggs A."/>
            <person name="Gujja S."/>
            <person name="Heilman E.R."/>
            <person name="Heiman D."/>
            <person name="Hepburn T."/>
            <person name="Howarth C."/>
            <person name="Jen D."/>
            <person name="Larson L."/>
            <person name="Mehta T."/>
            <person name="Neiman D."/>
            <person name="Pearson M."/>
            <person name="Roberts A."/>
            <person name="Saif S."/>
            <person name="Shea T."/>
            <person name="Shenoy N."/>
            <person name="Sisk P."/>
            <person name="Stolte C."/>
            <person name="Sykes S."/>
            <person name="Walk T."/>
            <person name="White J."/>
            <person name="Yandava C."/>
            <person name="Haas B."/>
            <person name="Nusbaum C."/>
            <person name="Birren B."/>
        </authorList>
    </citation>
    <scope>NUCLEOTIDE SEQUENCE [LARGE SCALE GENOMIC DNA]</scope>
    <source>
        <strain evidence="3">R3-111a-1</strain>
    </source>
</reference>
<evidence type="ECO:0000313" key="2">
    <source>
        <dbReference type="EnsemblFungi" id="EJT78448"/>
    </source>
</evidence>
<dbReference type="GeneID" id="20344006"/>
<reference evidence="2" key="4">
    <citation type="journal article" date="2015" name="G3 (Bethesda)">
        <title>Genome sequences of three phytopathogenic species of the Magnaporthaceae family of fungi.</title>
        <authorList>
            <person name="Okagaki L.H."/>
            <person name="Nunes C.C."/>
            <person name="Sailsbery J."/>
            <person name="Clay B."/>
            <person name="Brown D."/>
            <person name="John T."/>
            <person name="Oh Y."/>
            <person name="Young N."/>
            <person name="Fitzgerald M."/>
            <person name="Haas B.J."/>
            <person name="Zeng Q."/>
            <person name="Young S."/>
            <person name="Adiconis X."/>
            <person name="Fan L."/>
            <person name="Levin J.Z."/>
            <person name="Mitchell T.K."/>
            <person name="Okubara P.A."/>
            <person name="Farman M.L."/>
            <person name="Kohn L.M."/>
            <person name="Birren B."/>
            <person name="Ma L.-J."/>
            <person name="Dean R.A."/>
        </authorList>
    </citation>
    <scope>NUCLEOTIDE SEQUENCE</scope>
    <source>
        <strain evidence="2">R3-111a-1</strain>
    </source>
</reference>
<gene>
    <name evidence="2" type="primary">20344006</name>
    <name evidence="1" type="ORF">GGTG_03548</name>
</gene>
<protein>
    <recommendedName>
        <fullName evidence="4">Heterokaryon incompatibility domain-containing protein</fullName>
    </recommendedName>
</protein>
<reference evidence="1" key="3">
    <citation type="submission" date="2010-09" db="EMBL/GenBank/DDBJ databases">
        <title>Annotation of Gaeumannomyces graminis var. tritici R3-111a-1.</title>
        <authorList>
            <consortium name="The Broad Institute Genome Sequencing Platform"/>
            <person name="Ma L.-J."/>
            <person name="Dead R."/>
            <person name="Young S.K."/>
            <person name="Zeng Q."/>
            <person name="Gargeya S."/>
            <person name="Fitzgerald M."/>
            <person name="Haas B."/>
            <person name="Abouelleil A."/>
            <person name="Alvarado L."/>
            <person name="Arachchi H.M."/>
            <person name="Berlin A."/>
            <person name="Brown A."/>
            <person name="Chapman S.B."/>
            <person name="Chen Z."/>
            <person name="Dunbar C."/>
            <person name="Freedman E."/>
            <person name="Gearin G."/>
            <person name="Gellesch M."/>
            <person name="Goldberg J."/>
            <person name="Griggs A."/>
            <person name="Gujja S."/>
            <person name="Heiman D."/>
            <person name="Howarth C."/>
            <person name="Larson L."/>
            <person name="Lui A."/>
            <person name="MacDonald P.J.P."/>
            <person name="Mehta T."/>
            <person name="Montmayeur A."/>
            <person name="Murphy C."/>
            <person name="Neiman D."/>
            <person name="Pearson M."/>
            <person name="Priest M."/>
            <person name="Roberts A."/>
            <person name="Saif S."/>
            <person name="Shea T."/>
            <person name="Shenoy N."/>
            <person name="Sisk P."/>
            <person name="Stolte C."/>
            <person name="Sykes S."/>
            <person name="Yandava C."/>
            <person name="Wortman J."/>
            <person name="Nusbaum C."/>
            <person name="Birren B."/>
        </authorList>
    </citation>
    <scope>NUCLEOTIDE SEQUENCE</scope>
    <source>
        <strain evidence="1">R3-111a-1</strain>
    </source>
</reference>
<keyword evidence="3" id="KW-1185">Reference proteome</keyword>
<organism evidence="1">
    <name type="scientific">Gaeumannomyces tritici (strain R3-111a-1)</name>
    <name type="common">Wheat and barley take-all root rot fungus</name>
    <name type="synonym">Gaeumannomyces graminis var. tritici</name>
    <dbReference type="NCBI Taxonomy" id="644352"/>
    <lineage>
        <taxon>Eukaryota</taxon>
        <taxon>Fungi</taxon>
        <taxon>Dikarya</taxon>
        <taxon>Ascomycota</taxon>
        <taxon>Pezizomycotina</taxon>
        <taxon>Sordariomycetes</taxon>
        <taxon>Sordariomycetidae</taxon>
        <taxon>Magnaporthales</taxon>
        <taxon>Magnaporthaceae</taxon>
        <taxon>Gaeumannomyces</taxon>
    </lineage>
</organism>